<dbReference type="Proteomes" id="UP000095767">
    <property type="component" value="Unassembled WGS sequence"/>
</dbReference>
<feature type="compositionally biased region" description="Basic and acidic residues" evidence="1">
    <location>
        <begin position="1"/>
        <end position="11"/>
    </location>
</feature>
<proteinExistence type="predicted"/>
<sequence length="68" mass="7290">MADRVGGEQRRNGGGGSGLLKLQGPVEPPELDMLFSRYVLFVAYLLMAVTGLGYLALMWSTVVLLGGF</sequence>
<gene>
    <name evidence="3" type="ORF">BAE44_0003437</name>
</gene>
<dbReference type="OrthoDB" id="688512at2759"/>
<protein>
    <submittedName>
        <fullName evidence="3">Uncharacterized protein</fullName>
    </submittedName>
</protein>
<keyword evidence="2" id="KW-1133">Transmembrane helix</keyword>
<dbReference type="EMBL" id="LWDX02011788">
    <property type="protein sequence ID" value="OEL35544.1"/>
    <property type="molecule type" value="Genomic_DNA"/>
</dbReference>
<evidence type="ECO:0000256" key="2">
    <source>
        <dbReference type="SAM" id="Phobius"/>
    </source>
</evidence>
<reference evidence="3 4" key="1">
    <citation type="submission" date="2016-09" db="EMBL/GenBank/DDBJ databases">
        <title>The draft genome of Dichanthelium oligosanthes: A C3 panicoid grass species.</title>
        <authorList>
            <person name="Studer A.J."/>
            <person name="Schnable J.C."/>
            <person name="Brutnell T.P."/>
        </authorList>
    </citation>
    <scope>NUCLEOTIDE SEQUENCE [LARGE SCALE GENOMIC DNA]</scope>
    <source>
        <strain evidence="4">cv. Kellogg 1175</strain>
        <tissue evidence="3">Leaf</tissue>
    </source>
</reference>
<feature type="non-terminal residue" evidence="3">
    <location>
        <position position="68"/>
    </location>
</feature>
<keyword evidence="4" id="KW-1185">Reference proteome</keyword>
<name>A0A1E5WDW4_9POAL</name>
<keyword evidence="2" id="KW-0812">Transmembrane</keyword>
<feature type="region of interest" description="Disordered" evidence="1">
    <location>
        <begin position="1"/>
        <end position="25"/>
    </location>
</feature>
<feature type="transmembrane region" description="Helical" evidence="2">
    <location>
        <begin position="38"/>
        <end position="65"/>
    </location>
</feature>
<keyword evidence="2" id="KW-0472">Membrane</keyword>
<comment type="caution">
    <text evidence="3">The sequence shown here is derived from an EMBL/GenBank/DDBJ whole genome shotgun (WGS) entry which is preliminary data.</text>
</comment>
<organism evidence="3 4">
    <name type="scientific">Dichanthelium oligosanthes</name>
    <dbReference type="NCBI Taxonomy" id="888268"/>
    <lineage>
        <taxon>Eukaryota</taxon>
        <taxon>Viridiplantae</taxon>
        <taxon>Streptophyta</taxon>
        <taxon>Embryophyta</taxon>
        <taxon>Tracheophyta</taxon>
        <taxon>Spermatophyta</taxon>
        <taxon>Magnoliopsida</taxon>
        <taxon>Liliopsida</taxon>
        <taxon>Poales</taxon>
        <taxon>Poaceae</taxon>
        <taxon>PACMAD clade</taxon>
        <taxon>Panicoideae</taxon>
        <taxon>Panicodae</taxon>
        <taxon>Paniceae</taxon>
        <taxon>Dichantheliinae</taxon>
        <taxon>Dichanthelium</taxon>
    </lineage>
</organism>
<evidence type="ECO:0000256" key="1">
    <source>
        <dbReference type="SAM" id="MobiDB-lite"/>
    </source>
</evidence>
<dbReference type="AlphaFoldDB" id="A0A1E5WDW4"/>
<evidence type="ECO:0000313" key="4">
    <source>
        <dbReference type="Proteomes" id="UP000095767"/>
    </source>
</evidence>
<accession>A0A1E5WDW4</accession>
<evidence type="ECO:0000313" key="3">
    <source>
        <dbReference type="EMBL" id="OEL35544.1"/>
    </source>
</evidence>